<dbReference type="EMBL" id="SNRY01001310">
    <property type="protein sequence ID" value="KAA6331893.1"/>
    <property type="molecule type" value="Genomic_DNA"/>
</dbReference>
<reference evidence="1" key="1">
    <citation type="submission" date="2019-03" db="EMBL/GenBank/DDBJ databases">
        <title>Single cell metagenomics reveals metabolic interactions within the superorganism composed of flagellate Streblomastix strix and complex community of Bacteroidetes bacteria on its surface.</title>
        <authorList>
            <person name="Treitli S.C."/>
            <person name="Kolisko M."/>
            <person name="Husnik F."/>
            <person name="Keeling P."/>
            <person name="Hampl V."/>
        </authorList>
    </citation>
    <scope>NUCLEOTIDE SEQUENCE</scope>
    <source>
        <strain evidence="1">STM</strain>
    </source>
</reference>
<dbReference type="GO" id="GO:0043565">
    <property type="term" value="F:sequence-specific DNA binding"/>
    <property type="evidence" value="ECO:0007669"/>
    <property type="project" value="TreeGrafter"/>
</dbReference>
<dbReference type="InterPro" id="IPR052715">
    <property type="entry name" value="RAYT_transposase"/>
</dbReference>
<name>A0A5J4RG02_9ZZZZ</name>
<dbReference type="Gene3D" id="3.30.70.1290">
    <property type="entry name" value="Transposase IS200-like"/>
    <property type="match status" value="1"/>
</dbReference>
<gene>
    <name evidence="1" type="ORF">EZS27_019543</name>
</gene>
<dbReference type="AlphaFoldDB" id="A0A5J4RG02"/>
<proteinExistence type="predicted"/>
<evidence type="ECO:0000313" key="1">
    <source>
        <dbReference type="EMBL" id="KAA6331893.1"/>
    </source>
</evidence>
<organism evidence="1">
    <name type="scientific">termite gut metagenome</name>
    <dbReference type="NCBI Taxonomy" id="433724"/>
    <lineage>
        <taxon>unclassified sequences</taxon>
        <taxon>metagenomes</taxon>
        <taxon>organismal metagenomes</taxon>
    </lineage>
</organism>
<comment type="caution">
    <text evidence="1">The sequence shown here is derived from an EMBL/GenBank/DDBJ whole genome shotgun (WGS) entry which is preliminary data.</text>
</comment>
<dbReference type="PANTHER" id="PTHR36966">
    <property type="entry name" value="REP-ASSOCIATED TYROSINE TRANSPOSASE"/>
    <property type="match status" value="1"/>
</dbReference>
<accession>A0A5J4RG02</accession>
<dbReference type="PANTHER" id="PTHR36966:SF1">
    <property type="entry name" value="REP-ASSOCIATED TYROSINE TRANSPOSASE"/>
    <property type="match status" value="1"/>
</dbReference>
<evidence type="ECO:0008006" key="2">
    <source>
        <dbReference type="Google" id="ProtNLM"/>
    </source>
</evidence>
<sequence>MPNHVHGIIDVSANDDAGVGATLAVALNNNTVALNNNTVAPHDNMVAPNNNTVVLNNNTVAPHDNMVALNDNTVVPNFGMDIANGATANRATARVAPTVGNIVGAYKSLVMNRCLEIYKSKNECMGKLWQRNYYEHIIRNERSHQIISEYIANNPVNWKDDKFYCEL</sequence>
<dbReference type="SUPFAM" id="SSF143422">
    <property type="entry name" value="Transposase IS200-like"/>
    <property type="match status" value="1"/>
</dbReference>
<dbReference type="GO" id="GO:0006313">
    <property type="term" value="P:DNA transposition"/>
    <property type="evidence" value="ECO:0007669"/>
    <property type="project" value="InterPro"/>
</dbReference>
<dbReference type="GO" id="GO:0004803">
    <property type="term" value="F:transposase activity"/>
    <property type="evidence" value="ECO:0007669"/>
    <property type="project" value="InterPro"/>
</dbReference>
<dbReference type="InterPro" id="IPR036515">
    <property type="entry name" value="Transposase_17_sf"/>
</dbReference>
<protein>
    <recommendedName>
        <fullName evidence="2">Transposase IS200-like domain-containing protein</fullName>
    </recommendedName>
</protein>